<evidence type="ECO:0000313" key="2">
    <source>
        <dbReference type="Proteomes" id="UP000186922"/>
    </source>
</evidence>
<comment type="caution">
    <text evidence="1">The sequence shown here is derived from an EMBL/GenBank/DDBJ whole genome shotgun (WGS) entry which is preliminary data.</text>
</comment>
<gene>
    <name evidence="1" type="primary">RvY_00829-1</name>
    <name evidence="1" type="synonym">RvY_00829.1</name>
    <name evidence="1" type="ORF">RvY_00829</name>
</gene>
<organism evidence="1 2">
    <name type="scientific">Ramazzottius varieornatus</name>
    <name type="common">Water bear</name>
    <name type="synonym">Tardigrade</name>
    <dbReference type="NCBI Taxonomy" id="947166"/>
    <lineage>
        <taxon>Eukaryota</taxon>
        <taxon>Metazoa</taxon>
        <taxon>Ecdysozoa</taxon>
        <taxon>Tardigrada</taxon>
        <taxon>Eutardigrada</taxon>
        <taxon>Parachela</taxon>
        <taxon>Hypsibioidea</taxon>
        <taxon>Ramazzottiidae</taxon>
        <taxon>Ramazzottius</taxon>
    </lineage>
</organism>
<accession>A0A1D1UE47</accession>
<sequence>MYVGDKLGGTPTEPDNLEPCKVTYAINRSRVLAVNLRFHTEVPDIPGLPAWLSVSGFSKDNFKSSKGLVFNRDEYYTAVLPTLLAAARRELGGAAKIVLIHDNAPYLSPDAESWMKKLANMCGGPQPVVLKLVNDKGKNEMNRPTAQFLNPTYQRNLSEMMKWLMTFVMKHLPASQSRLEKTGGGSPGCAVWYEQPRCRWSWFRTTLLDARTGRFVRQ</sequence>
<dbReference type="Proteomes" id="UP000186922">
    <property type="component" value="Unassembled WGS sequence"/>
</dbReference>
<protein>
    <submittedName>
        <fullName evidence="1">Uncharacterized protein</fullName>
    </submittedName>
</protein>
<name>A0A1D1UE47_RAMVA</name>
<keyword evidence="2" id="KW-1185">Reference proteome</keyword>
<reference evidence="1 2" key="1">
    <citation type="journal article" date="2016" name="Nat. Commun.">
        <title>Extremotolerant tardigrade genome and improved radiotolerance of human cultured cells by tardigrade-unique protein.</title>
        <authorList>
            <person name="Hashimoto T."/>
            <person name="Horikawa D.D."/>
            <person name="Saito Y."/>
            <person name="Kuwahara H."/>
            <person name="Kozuka-Hata H."/>
            <person name="Shin-I T."/>
            <person name="Minakuchi Y."/>
            <person name="Ohishi K."/>
            <person name="Motoyama A."/>
            <person name="Aizu T."/>
            <person name="Enomoto A."/>
            <person name="Kondo K."/>
            <person name="Tanaka S."/>
            <person name="Hara Y."/>
            <person name="Koshikawa S."/>
            <person name="Sagara H."/>
            <person name="Miura T."/>
            <person name="Yokobori S."/>
            <person name="Miyagawa K."/>
            <person name="Suzuki Y."/>
            <person name="Kubo T."/>
            <person name="Oyama M."/>
            <person name="Kohara Y."/>
            <person name="Fujiyama A."/>
            <person name="Arakawa K."/>
            <person name="Katayama T."/>
            <person name="Toyoda A."/>
            <person name="Kunieda T."/>
        </authorList>
    </citation>
    <scope>NUCLEOTIDE SEQUENCE [LARGE SCALE GENOMIC DNA]</scope>
    <source>
        <strain evidence="1 2">YOKOZUNA-1</strain>
    </source>
</reference>
<evidence type="ECO:0000313" key="1">
    <source>
        <dbReference type="EMBL" id="GAU88064.1"/>
    </source>
</evidence>
<proteinExistence type="predicted"/>
<dbReference type="EMBL" id="BDGG01000001">
    <property type="protein sequence ID" value="GAU88064.1"/>
    <property type="molecule type" value="Genomic_DNA"/>
</dbReference>
<dbReference type="AlphaFoldDB" id="A0A1D1UE47"/>